<reference evidence="1 2" key="1">
    <citation type="submission" date="2019-01" db="EMBL/GenBank/DDBJ databases">
        <title>Sequencing of cultivated peanut Arachis hypogaea provides insights into genome evolution and oil improvement.</title>
        <authorList>
            <person name="Chen X."/>
        </authorList>
    </citation>
    <scope>NUCLEOTIDE SEQUENCE [LARGE SCALE GENOMIC DNA]</scope>
    <source>
        <strain evidence="2">cv. Fuhuasheng</strain>
        <tissue evidence="1">Leaves</tissue>
    </source>
</reference>
<dbReference type="AlphaFoldDB" id="A0A445CWL5"/>
<name>A0A445CWL5_ARAHY</name>
<evidence type="ECO:0000313" key="2">
    <source>
        <dbReference type="Proteomes" id="UP000289738"/>
    </source>
</evidence>
<protein>
    <submittedName>
        <fullName evidence="1">Uncharacterized protein</fullName>
    </submittedName>
</protein>
<sequence>MSYQKKCGHLFSRGSQQLTVKSSPSISFLKNLLNWRYLQARPLGSGYWKVIFQTKMFCSDLIFFSEPMDYISNPWPKLQRAVFAFYRNTKHP</sequence>
<organism evidence="1 2">
    <name type="scientific">Arachis hypogaea</name>
    <name type="common">Peanut</name>
    <dbReference type="NCBI Taxonomy" id="3818"/>
    <lineage>
        <taxon>Eukaryota</taxon>
        <taxon>Viridiplantae</taxon>
        <taxon>Streptophyta</taxon>
        <taxon>Embryophyta</taxon>
        <taxon>Tracheophyta</taxon>
        <taxon>Spermatophyta</taxon>
        <taxon>Magnoliopsida</taxon>
        <taxon>eudicotyledons</taxon>
        <taxon>Gunneridae</taxon>
        <taxon>Pentapetalae</taxon>
        <taxon>rosids</taxon>
        <taxon>fabids</taxon>
        <taxon>Fabales</taxon>
        <taxon>Fabaceae</taxon>
        <taxon>Papilionoideae</taxon>
        <taxon>50 kb inversion clade</taxon>
        <taxon>dalbergioids sensu lato</taxon>
        <taxon>Dalbergieae</taxon>
        <taxon>Pterocarpus clade</taxon>
        <taxon>Arachis</taxon>
    </lineage>
</organism>
<gene>
    <name evidence="1" type="ORF">Ahy_A06g030552</name>
</gene>
<comment type="caution">
    <text evidence="1">The sequence shown here is derived from an EMBL/GenBank/DDBJ whole genome shotgun (WGS) entry which is preliminary data.</text>
</comment>
<keyword evidence="2" id="KW-1185">Reference proteome</keyword>
<accession>A0A445CWL5</accession>
<dbReference type="EMBL" id="SDMP01000006">
    <property type="protein sequence ID" value="RYR55312.1"/>
    <property type="molecule type" value="Genomic_DNA"/>
</dbReference>
<proteinExistence type="predicted"/>
<evidence type="ECO:0000313" key="1">
    <source>
        <dbReference type="EMBL" id="RYR55312.1"/>
    </source>
</evidence>
<dbReference type="Proteomes" id="UP000289738">
    <property type="component" value="Chromosome A06"/>
</dbReference>